<keyword evidence="6" id="KW-1185">Reference proteome</keyword>
<dbReference type="GO" id="GO:0030170">
    <property type="term" value="F:pyridoxal phosphate binding"/>
    <property type="evidence" value="ECO:0007669"/>
    <property type="project" value="InterPro"/>
</dbReference>
<keyword evidence="2 3" id="KW-0663">Pyridoxal phosphate</keyword>
<evidence type="ECO:0000313" key="6">
    <source>
        <dbReference type="Proteomes" id="UP000239366"/>
    </source>
</evidence>
<proteinExistence type="inferred from homology"/>
<dbReference type="Gene3D" id="3.40.640.10">
    <property type="entry name" value="Type I PLP-dependent aspartate aminotransferase-like (Major domain)"/>
    <property type="match status" value="1"/>
</dbReference>
<dbReference type="InterPro" id="IPR015421">
    <property type="entry name" value="PyrdxlP-dep_Trfase_major"/>
</dbReference>
<dbReference type="InterPro" id="IPR015422">
    <property type="entry name" value="PyrdxlP-dep_Trfase_small"/>
</dbReference>
<dbReference type="PROSITE" id="PS00868">
    <property type="entry name" value="CYS_MET_METAB_PP"/>
    <property type="match status" value="1"/>
</dbReference>
<dbReference type="GO" id="GO:0019346">
    <property type="term" value="P:transsulfuration"/>
    <property type="evidence" value="ECO:0007669"/>
    <property type="project" value="InterPro"/>
</dbReference>
<dbReference type="GO" id="GO:0009086">
    <property type="term" value="P:methionine biosynthetic process"/>
    <property type="evidence" value="ECO:0007669"/>
    <property type="project" value="UniProtKB-ARBA"/>
</dbReference>
<evidence type="ECO:0000313" key="5">
    <source>
        <dbReference type="EMBL" id="PQJ15130.1"/>
    </source>
</evidence>
<dbReference type="EMBL" id="MQVX01000001">
    <property type="protein sequence ID" value="PQJ15130.1"/>
    <property type="molecule type" value="Genomic_DNA"/>
</dbReference>
<dbReference type="GO" id="GO:0005737">
    <property type="term" value="C:cytoplasm"/>
    <property type="evidence" value="ECO:0007669"/>
    <property type="project" value="TreeGrafter"/>
</dbReference>
<dbReference type="FunFam" id="3.40.640.10:FF:000046">
    <property type="entry name" value="Cystathionine gamma-lyase"/>
    <property type="match status" value="1"/>
</dbReference>
<dbReference type="AlphaFoldDB" id="A0A2S7T5B8"/>
<dbReference type="FunFam" id="3.90.1150.10:FF:000033">
    <property type="entry name" value="Cystathionine gamma-synthase"/>
    <property type="match status" value="1"/>
</dbReference>
<dbReference type="OrthoDB" id="9803729at2"/>
<dbReference type="PANTHER" id="PTHR11808">
    <property type="entry name" value="TRANS-SULFURATION ENZYME FAMILY MEMBER"/>
    <property type="match status" value="1"/>
</dbReference>
<keyword evidence="5" id="KW-0456">Lyase</keyword>
<dbReference type="RefSeq" id="WP_105000783.1">
    <property type="nucleotide sequence ID" value="NZ_MQVX01000001.1"/>
</dbReference>
<dbReference type="InterPro" id="IPR000277">
    <property type="entry name" value="Cys/Met-Metab_PyrdxlP-dep_enz"/>
</dbReference>
<dbReference type="CDD" id="cd00614">
    <property type="entry name" value="CGS_like"/>
    <property type="match status" value="1"/>
</dbReference>
<comment type="caution">
    <text evidence="5">The sequence shown here is derived from an EMBL/GenBank/DDBJ whole genome shotgun (WGS) entry which is preliminary data.</text>
</comment>
<dbReference type="Pfam" id="PF01053">
    <property type="entry name" value="Cys_Met_Meta_PP"/>
    <property type="match status" value="1"/>
</dbReference>
<dbReference type="PIRSF" id="PIRSF001434">
    <property type="entry name" value="CGS"/>
    <property type="match status" value="1"/>
</dbReference>
<dbReference type="InterPro" id="IPR054542">
    <property type="entry name" value="Cys_met_metab_PP"/>
</dbReference>
<comment type="cofactor">
    <cofactor evidence="1 4">
        <name>pyridoxal 5'-phosphate</name>
        <dbReference type="ChEBI" id="CHEBI:597326"/>
    </cofactor>
</comment>
<dbReference type="GO" id="GO:0016846">
    <property type="term" value="F:carbon-sulfur lyase activity"/>
    <property type="evidence" value="ECO:0007669"/>
    <property type="project" value="TreeGrafter"/>
</dbReference>
<dbReference type="InterPro" id="IPR015424">
    <property type="entry name" value="PyrdxlP-dep_Trfase"/>
</dbReference>
<reference evidence="6" key="1">
    <citation type="submission" date="2016-11" db="EMBL/GenBank/DDBJ databases">
        <title>Trade-off between light-utilization and light-protection in marine flavobacteria.</title>
        <authorList>
            <person name="Kumagai Y."/>
            <person name="Yoshizawa S."/>
            <person name="Kogure K."/>
        </authorList>
    </citation>
    <scope>NUCLEOTIDE SEQUENCE [LARGE SCALE GENOMIC DNA]</scope>
    <source>
        <strain evidence="6">SG-18</strain>
    </source>
</reference>
<feature type="modified residue" description="N6-(pyridoxal phosphate)lysine" evidence="3">
    <location>
        <position position="204"/>
    </location>
</feature>
<evidence type="ECO:0000256" key="1">
    <source>
        <dbReference type="ARBA" id="ARBA00001933"/>
    </source>
</evidence>
<accession>A0A2S7T5B8</accession>
<comment type="similarity">
    <text evidence="4">Belongs to the trans-sulfuration enzymes family.</text>
</comment>
<dbReference type="Gene3D" id="3.90.1150.10">
    <property type="entry name" value="Aspartate Aminotransferase, domain 1"/>
    <property type="match status" value="1"/>
</dbReference>
<dbReference type="Proteomes" id="UP000239366">
    <property type="component" value="Unassembled WGS sequence"/>
</dbReference>
<gene>
    <name evidence="5" type="ORF">BST99_04760</name>
</gene>
<evidence type="ECO:0000256" key="4">
    <source>
        <dbReference type="RuleBase" id="RU362118"/>
    </source>
</evidence>
<sequence length="388" mass="42726">MNKNSAEQRNLGLNTTCTHVGEIADEQFKGAVSPLYMSSSYAYEDVDVKRYPRYFNTPNQEALSIKLAALEKAEAALVFGSGMAAIATSMMCLLQAGDHVVFQQSLYGGTYHFANSQLRRYGMDFNFTTGTSLSEFKAAVKPNTKVIYLETPSNPLLAITPLKEIAEWAKAEDYITVIDNTFASPVNQNPIELGIDLVIHSATKYLGGHSDLCAGAVMSSEELIKQVWEAGICYGGSLSDYTVWMLERSIKTLGIRVERQNSNAMAMAEWLAQQPEVKQVYYPGLTTHPGHELAISQMSGFGGMMSFDLQDHLSAETVLEATQIIKASMSLAGVESTALLPSKTSHSLMDKEDRLKQGISDQLIRFSVGIEEPEDLQRDWKQAFAKAQ</sequence>
<name>A0A2S7T5B8_9FLAO</name>
<dbReference type="SUPFAM" id="SSF53383">
    <property type="entry name" value="PLP-dependent transferases"/>
    <property type="match status" value="1"/>
</dbReference>
<protein>
    <submittedName>
        <fullName evidence="5">Cystathionine beta-lyase</fullName>
    </submittedName>
</protein>
<organism evidence="5 6">
    <name type="scientific">Aureicoccus marinus</name>
    <dbReference type="NCBI Taxonomy" id="754435"/>
    <lineage>
        <taxon>Bacteria</taxon>
        <taxon>Pseudomonadati</taxon>
        <taxon>Bacteroidota</taxon>
        <taxon>Flavobacteriia</taxon>
        <taxon>Flavobacteriales</taxon>
        <taxon>Flavobacteriaceae</taxon>
        <taxon>Aureicoccus</taxon>
    </lineage>
</organism>
<evidence type="ECO:0000256" key="2">
    <source>
        <dbReference type="ARBA" id="ARBA00022898"/>
    </source>
</evidence>
<evidence type="ECO:0000256" key="3">
    <source>
        <dbReference type="PIRSR" id="PIRSR001434-2"/>
    </source>
</evidence>